<dbReference type="Pfam" id="PF13086">
    <property type="entry name" value="AAA_11"/>
    <property type="match status" value="1"/>
</dbReference>
<accession>A0A0C2ZIN0</accession>
<dbReference type="InterPro" id="IPR041627">
    <property type="entry name" value="AAA_lid_6"/>
</dbReference>
<dbReference type="SUPFAM" id="SSF52540">
    <property type="entry name" value="P-loop containing nucleoside triphosphate hydrolases"/>
    <property type="match status" value="4"/>
</dbReference>
<feature type="domain" description="AAA+ ATPase" evidence="6">
    <location>
        <begin position="478"/>
        <end position="902"/>
    </location>
</feature>
<dbReference type="HOGENOM" id="CLU_001133_0_0_1"/>
<gene>
    <name evidence="7" type="ORF">SCLCIDRAFT_140797</name>
</gene>
<dbReference type="InterPro" id="IPR003593">
    <property type="entry name" value="AAA+_ATPase"/>
</dbReference>
<dbReference type="FunFam" id="3.40.50.300:FF:001660">
    <property type="entry name" value="NF-X1 finger and helicase protein, putative"/>
    <property type="match status" value="1"/>
</dbReference>
<evidence type="ECO:0000256" key="4">
    <source>
        <dbReference type="SAM" id="Coils"/>
    </source>
</evidence>
<dbReference type="InterPro" id="IPR003959">
    <property type="entry name" value="ATPase_AAA_core"/>
</dbReference>
<evidence type="ECO:0000313" key="7">
    <source>
        <dbReference type="EMBL" id="KIM52597.1"/>
    </source>
</evidence>
<dbReference type="Pfam" id="PF13087">
    <property type="entry name" value="AAA_12"/>
    <property type="match status" value="1"/>
</dbReference>
<feature type="compositionally biased region" description="Low complexity" evidence="5">
    <location>
        <begin position="1223"/>
        <end position="1246"/>
    </location>
</feature>
<feature type="domain" description="AAA+ ATPase" evidence="6">
    <location>
        <begin position="1873"/>
        <end position="2010"/>
    </location>
</feature>
<feature type="domain" description="AAA+ ATPase" evidence="6">
    <location>
        <begin position="1600"/>
        <end position="1713"/>
    </location>
</feature>
<dbReference type="InterPro" id="IPR027417">
    <property type="entry name" value="P-loop_NTPase"/>
</dbReference>
<dbReference type="SMART" id="SM00382">
    <property type="entry name" value="AAA"/>
    <property type="match status" value="4"/>
</dbReference>
<dbReference type="InterPro" id="IPR041677">
    <property type="entry name" value="DNA2/NAM7_AAA_11"/>
</dbReference>
<organism evidence="7 8">
    <name type="scientific">Scleroderma citrinum Foug A</name>
    <dbReference type="NCBI Taxonomy" id="1036808"/>
    <lineage>
        <taxon>Eukaryota</taxon>
        <taxon>Fungi</taxon>
        <taxon>Dikarya</taxon>
        <taxon>Basidiomycota</taxon>
        <taxon>Agaricomycotina</taxon>
        <taxon>Agaricomycetes</taxon>
        <taxon>Agaricomycetidae</taxon>
        <taxon>Boletales</taxon>
        <taxon>Sclerodermatineae</taxon>
        <taxon>Sclerodermataceae</taxon>
        <taxon>Scleroderma</taxon>
    </lineage>
</organism>
<feature type="coiled-coil region" evidence="4">
    <location>
        <begin position="2220"/>
        <end position="2317"/>
    </location>
</feature>
<dbReference type="InterPro" id="IPR041679">
    <property type="entry name" value="DNA2/NAM7-like_C"/>
</dbReference>
<dbReference type="CDD" id="cd17936">
    <property type="entry name" value="EEXXEc_NFX1"/>
    <property type="match status" value="1"/>
</dbReference>
<dbReference type="PRINTS" id="PR00819">
    <property type="entry name" value="CBXCFQXSUPER"/>
</dbReference>
<dbReference type="Pfam" id="PF17866">
    <property type="entry name" value="AAA_lid_6"/>
    <property type="match status" value="1"/>
</dbReference>
<keyword evidence="8" id="KW-1185">Reference proteome</keyword>
<dbReference type="Pfam" id="PF00004">
    <property type="entry name" value="AAA"/>
    <property type="match status" value="3"/>
</dbReference>
<keyword evidence="2" id="KW-0547">Nucleotide-binding</keyword>
<keyword evidence="3" id="KW-0067">ATP-binding</keyword>
<dbReference type="GO" id="GO:0016887">
    <property type="term" value="F:ATP hydrolysis activity"/>
    <property type="evidence" value="ECO:0007669"/>
    <property type="project" value="InterPro"/>
</dbReference>
<evidence type="ECO:0000256" key="5">
    <source>
        <dbReference type="SAM" id="MobiDB-lite"/>
    </source>
</evidence>
<dbReference type="OrthoDB" id="2423195at2759"/>
<sequence>MTDQRTRQLDRRFHDILYGNVKLELRPEPCRLFLQGLCVQTDSARCVEKIVSAPHGLEAAQQAIRVDIRKETLNGLASNVLEHLFRGEGAGGGVLESVILRIVDPPTFWRAFHKAFEDGALDERAQRVFVNLLAYLLQLPTIDTTPYRHIANLPSVLDKILGSDQQEVREAGYLIKHILGTTSVASVVEGSEAPGGRHDNDFADFRKIAIVPTADELLSQKRPALRPASLLDDPDGKGTGVADYLDIMFRLLREDMVHELKEEVDIALKKKQGRHRAFVIDGVHLSGVYAGSEKQNTHWGIMLQCKQDLPIFKDVKDKDRKSFITDDHRGSRLLSHQSLACIVADDIILSLGVIHRDEELLAKKPPVVVLQIEGQISTSKALLRLKVAKSIRLIQINVALFAFEHVLKALQKVNIMPLSEEILLWEDDVPVMSPTITIPEITSPLTRDPSMDLQGLLQTSKPIKLDSSQARSLLAGLNQRVSLIQGPPGTGKSFIGALLAKALHDFTDQTILVVCYTNHALDQFLEDLLNIGIDGQNIVRLGGRHSVKSTVGHLSVHNAAKDKYVRSKAQWTLVDSAKEQASHFNERLHDSFDDFLSAKVDTNTVLSYIEFEDPDYFEAFRVPERPDGMSLIGPRRTVVDSRFLISRWIQGHDPWRFKQEPHVRSAAHIWNMDPALRSQKVESWRLGIMEEIVEAICVSGKGFNNSQDDLTRMFKESDIALFKSKRIIGCTTTGAAKFTEALKAVSPDVLLVEEAGEILESHVITALGPSTKQMILIGDHQQLRPKVNNYKLTVEKGDGFDLNRSLFERLVLKGFPHDTLSVQHRMRPEISAFIRSLTYPTLEDSPQTQNRENIRGLQSNVVFLNHTYPEDDDKRLSDRADGGAMSSKHNTFEAKMVLKVVRYLAQQGYGSDNIVILTPYLGQLSILRDELRDETDAILNDLDSNDLSKAGLVSSANTNKKKTRIRLATIDNYQGEESDIVVASLCRSNSDNSIGFMSAPERLNVLISRARNGLILIGNSSTFEQSKKGGELWTKFLNLVRRGKYMYSGLPVRCQRHPDWTREIQQPDEFDVYSPDGGCTEPCGMVLKCQHPCTLKCHPLRTARNQPNVHETMLCRIPFSDTCPAGTHKLTWRCYQQRPAKCTHCEKEAKRLEKQAQLDILAQAKRQNDEREHDLQMMELDAKLQYEKEALADTQKAKDREEEARQKKKEIEDVKEKAKKATLKAAAKAKASASQTASQSQSKPSADPSQPQPTDQVAPRPKIESAVRDKWEHQKHTEGAENEAIDKIMDMTGLEEVKEQILRIKSKIDTMKRQGVAINKERLNLVLLGNPGTGKTTVARLYAEFLESIEVLPGDAFIETTGSSLANEGIQGAKKLIDDALKAGGGAIFIDEAYQLVSEYDQSGRPVLDFLLAEMENRVGTLVFILAGYNKEMERFFEHNPGIPSRVPYSLQFSDYKDAELLTMLEDLVFKRYKGRMQVEDGIRGLYARIAVRRLGRGRGRPGFGNARALQNMFSKICERQAERVEKTRRAGGSADDFFMSKEDLIGSDPCQVLPQSAAWAKLQGLIGLESVKASVRNFFALIETNYHRELEEKEPIQMSLNRVFLGSPGTGKTSVAKLYGEVLAELGLLSNGEVVVKNPADFVGGHLGQSEKQTKAILNSTVGKVLVIDEAYMLYGKSAGDPYKTSIIDTIVAEIQSVPGEDRCVLLLGYKEQMEEMFQNVNPGLARRFQIENAFTFEDFTESQLMEILDHKLKGQDLSATDDAKCVARDLLSRMKSRPNFGNAGEVENVLGLAKARYQNRMASIPPNKRAGVTFEPQDFDPDYKRDQNASTNLTKLFEDVVGCEDIIKRLENYQKIARAMKAQGLDMRSHIPSNFIFKGPPGTGKTSTARKLGQVYYDMGFLSSTDVVECSASDLVGQYVGHTGPKTKAVFEKALGKVLFIDEAYRLSEGHFAKEAMDEIVGLMTQERFMNKLIIILAGYEHEMNALLGVNPGLSSRFPEEIAFQNMTTKQCLSLLDKDLRKSRIVVAELTDSHSTEYAEMKSIIESMSHLSSWGNARDIKTIGKRMVQQAFSNAANNLGQPPSLTIGEAVAVLRSTWNEKRGRLNVPTMSRSHQNNPSLPPMASFDGPASPPPPTSTSSATQTSKPPPPSLRQSPDTQTARRKARSKPQTPPPATTSDESSRASTPGPESLVCRDRGVSDEVWNQLQLDKVTEVTLRKRAIEEERRLQLELARATNEQQRAEMNARALENEKRRAGGNPARLAEVEKRFAEAKKREAAVKAARERAAAELKRKQEEEAKRLKELAEARKKLEQMGLCPMGYRWIPQASGWRCEGGSHYMSSEQLSVR</sequence>
<dbReference type="CDD" id="cd06008">
    <property type="entry name" value="NF-X1-zinc-finger"/>
    <property type="match status" value="1"/>
</dbReference>
<evidence type="ECO:0000256" key="3">
    <source>
        <dbReference type="ARBA" id="ARBA00022840"/>
    </source>
</evidence>
<dbReference type="STRING" id="1036808.A0A0C2ZIN0"/>
<evidence type="ECO:0000256" key="2">
    <source>
        <dbReference type="ARBA" id="ARBA00022741"/>
    </source>
</evidence>
<dbReference type="InterPro" id="IPR050773">
    <property type="entry name" value="CbxX/CfxQ_RuBisCO_ESX"/>
</dbReference>
<feature type="domain" description="AAA+ ATPase" evidence="6">
    <location>
        <begin position="1321"/>
        <end position="1457"/>
    </location>
</feature>
<feature type="compositionally biased region" description="Basic and acidic residues" evidence="5">
    <location>
        <begin position="1191"/>
        <end position="1216"/>
    </location>
</feature>
<feature type="region of interest" description="Disordered" evidence="5">
    <location>
        <begin position="2105"/>
        <end position="2197"/>
    </location>
</feature>
<evidence type="ECO:0000259" key="6">
    <source>
        <dbReference type="SMART" id="SM00382"/>
    </source>
</evidence>
<keyword evidence="4" id="KW-0175">Coiled coil</keyword>
<reference evidence="7 8" key="1">
    <citation type="submission" date="2014-04" db="EMBL/GenBank/DDBJ databases">
        <authorList>
            <consortium name="DOE Joint Genome Institute"/>
            <person name="Kuo A."/>
            <person name="Kohler A."/>
            <person name="Nagy L.G."/>
            <person name="Floudas D."/>
            <person name="Copeland A."/>
            <person name="Barry K.W."/>
            <person name="Cichocki N."/>
            <person name="Veneault-Fourrey C."/>
            <person name="LaButti K."/>
            <person name="Lindquist E.A."/>
            <person name="Lipzen A."/>
            <person name="Lundell T."/>
            <person name="Morin E."/>
            <person name="Murat C."/>
            <person name="Sun H."/>
            <person name="Tunlid A."/>
            <person name="Henrissat B."/>
            <person name="Grigoriev I.V."/>
            <person name="Hibbett D.S."/>
            <person name="Martin F."/>
            <person name="Nordberg H.P."/>
            <person name="Cantor M.N."/>
            <person name="Hua S.X."/>
        </authorList>
    </citation>
    <scope>NUCLEOTIDE SEQUENCE [LARGE SCALE GENOMIC DNA]</scope>
    <source>
        <strain evidence="7 8">Foug A</strain>
    </source>
</reference>
<evidence type="ECO:0000256" key="1">
    <source>
        <dbReference type="ARBA" id="ARBA00010378"/>
    </source>
</evidence>
<proteinExistence type="inferred from homology"/>
<feature type="compositionally biased region" description="Basic and acidic residues" evidence="5">
    <location>
        <begin position="1261"/>
        <end position="1282"/>
    </location>
</feature>
<feature type="region of interest" description="Disordered" evidence="5">
    <location>
        <begin position="1191"/>
        <end position="1282"/>
    </location>
</feature>
<dbReference type="FunFam" id="3.40.50.300:FF:000216">
    <property type="entry name" value="Type VII secretion ATPase EccA"/>
    <property type="match status" value="3"/>
</dbReference>
<dbReference type="InterPro" id="IPR000641">
    <property type="entry name" value="CbxX/CfxQ"/>
</dbReference>
<comment type="similarity">
    <text evidence="1">Belongs to the CbxX/CfxQ family.</text>
</comment>
<dbReference type="GO" id="GO:0004386">
    <property type="term" value="F:helicase activity"/>
    <property type="evidence" value="ECO:0007669"/>
    <property type="project" value="InterPro"/>
</dbReference>
<dbReference type="Gene3D" id="1.10.8.60">
    <property type="match status" value="2"/>
</dbReference>
<dbReference type="InterPro" id="IPR047187">
    <property type="entry name" value="SF1_C_Upf1"/>
</dbReference>
<feature type="compositionally biased region" description="Polar residues" evidence="5">
    <location>
        <begin position="2178"/>
        <end position="2187"/>
    </location>
</feature>
<protein>
    <recommendedName>
        <fullName evidence="6">AAA+ ATPase domain-containing protein</fullName>
    </recommendedName>
</protein>
<dbReference type="FunFam" id="1.10.8.60:FF:000160">
    <property type="entry name" value="WGS project CABT00000000 data, contig 2.55"/>
    <property type="match status" value="1"/>
</dbReference>
<dbReference type="GO" id="GO:0005524">
    <property type="term" value="F:ATP binding"/>
    <property type="evidence" value="ECO:0007669"/>
    <property type="project" value="UniProtKB-KW"/>
</dbReference>
<dbReference type="EMBL" id="KN822206">
    <property type="protein sequence ID" value="KIM52597.1"/>
    <property type="molecule type" value="Genomic_DNA"/>
</dbReference>
<evidence type="ECO:0000313" key="8">
    <source>
        <dbReference type="Proteomes" id="UP000053989"/>
    </source>
</evidence>
<reference evidence="8" key="2">
    <citation type="submission" date="2015-01" db="EMBL/GenBank/DDBJ databases">
        <title>Evolutionary Origins and Diversification of the Mycorrhizal Mutualists.</title>
        <authorList>
            <consortium name="DOE Joint Genome Institute"/>
            <consortium name="Mycorrhizal Genomics Consortium"/>
            <person name="Kohler A."/>
            <person name="Kuo A."/>
            <person name="Nagy L.G."/>
            <person name="Floudas D."/>
            <person name="Copeland A."/>
            <person name="Barry K.W."/>
            <person name="Cichocki N."/>
            <person name="Veneault-Fourrey C."/>
            <person name="LaButti K."/>
            <person name="Lindquist E.A."/>
            <person name="Lipzen A."/>
            <person name="Lundell T."/>
            <person name="Morin E."/>
            <person name="Murat C."/>
            <person name="Riley R."/>
            <person name="Ohm R."/>
            <person name="Sun H."/>
            <person name="Tunlid A."/>
            <person name="Henrissat B."/>
            <person name="Grigoriev I.V."/>
            <person name="Hibbett D.S."/>
            <person name="Martin F."/>
        </authorList>
    </citation>
    <scope>NUCLEOTIDE SEQUENCE [LARGE SCALE GENOMIC DNA]</scope>
    <source>
        <strain evidence="8">Foug A</strain>
    </source>
</reference>
<name>A0A0C2ZIN0_9AGAM</name>
<dbReference type="PANTHER" id="PTHR43392">
    <property type="entry name" value="AAA-TYPE ATPASE FAMILY PROTEIN / ANKYRIN REPEAT FAMILY PROTEIN"/>
    <property type="match status" value="1"/>
</dbReference>
<dbReference type="CDD" id="cd00009">
    <property type="entry name" value="AAA"/>
    <property type="match status" value="2"/>
</dbReference>
<dbReference type="CDD" id="cd18808">
    <property type="entry name" value="SF1_C_Upf1"/>
    <property type="match status" value="1"/>
</dbReference>
<dbReference type="Proteomes" id="UP000053989">
    <property type="component" value="Unassembled WGS sequence"/>
</dbReference>
<dbReference type="Gene3D" id="3.40.50.300">
    <property type="entry name" value="P-loop containing nucleotide triphosphate hydrolases"/>
    <property type="match status" value="6"/>
</dbReference>
<dbReference type="InParanoid" id="A0A0C2ZIN0"/>
<dbReference type="PANTHER" id="PTHR43392:SF2">
    <property type="entry name" value="AAA-TYPE ATPASE FAMILY PROTEIN _ ANKYRIN REPEAT FAMILY PROTEIN"/>
    <property type="match status" value="1"/>
</dbReference>
<feature type="compositionally biased region" description="Polar residues" evidence="5">
    <location>
        <begin position="2110"/>
        <end position="2120"/>
    </location>
</feature>